<evidence type="ECO:0000256" key="2">
    <source>
        <dbReference type="ARBA" id="ARBA00022630"/>
    </source>
</evidence>
<dbReference type="InterPro" id="IPR020946">
    <property type="entry name" value="Flavin_mOase-like"/>
</dbReference>
<comment type="caution">
    <text evidence="5">The sequence shown here is derived from an EMBL/GenBank/DDBJ whole genome shotgun (WGS) entry which is preliminary data.</text>
</comment>
<reference evidence="6" key="1">
    <citation type="journal article" date="2019" name="Int. J. Syst. Evol. Microbiol.">
        <title>The Global Catalogue of Microorganisms (GCM) 10K type strain sequencing project: providing services to taxonomists for standard genome sequencing and annotation.</title>
        <authorList>
            <consortium name="The Broad Institute Genomics Platform"/>
            <consortium name="The Broad Institute Genome Sequencing Center for Infectious Disease"/>
            <person name="Wu L."/>
            <person name="Ma J."/>
        </authorList>
    </citation>
    <scope>NUCLEOTIDE SEQUENCE [LARGE SCALE GENOMIC DNA]</scope>
    <source>
        <strain evidence="6">JCM 15481</strain>
    </source>
</reference>
<dbReference type="SUPFAM" id="SSF51905">
    <property type="entry name" value="FAD/NAD(P)-binding domain"/>
    <property type="match status" value="2"/>
</dbReference>
<dbReference type="RefSeq" id="WP_344294942.1">
    <property type="nucleotide sequence ID" value="NZ_BAAAPF010000405.1"/>
</dbReference>
<dbReference type="InterPro" id="IPR036188">
    <property type="entry name" value="FAD/NAD-bd_sf"/>
</dbReference>
<proteinExistence type="inferred from homology"/>
<evidence type="ECO:0000313" key="5">
    <source>
        <dbReference type="EMBL" id="GAA1507152.1"/>
    </source>
</evidence>
<dbReference type="PANTHER" id="PTHR43539">
    <property type="entry name" value="FLAVIN-BINDING MONOOXYGENASE-LIKE PROTEIN (AFU_ORTHOLOGUE AFUA_4G09220)"/>
    <property type="match status" value="1"/>
</dbReference>
<name>A0ABP4KPN7_9ACTN</name>
<comment type="similarity">
    <text evidence="1">Belongs to the FAD-binding monooxygenase family.</text>
</comment>
<keyword evidence="2" id="KW-0285">Flavoprotein</keyword>
<dbReference type="Pfam" id="PF13450">
    <property type="entry name" value="NAD_binding_8"/>
    <property type="match status" value="1"/>
</dbReference>
<evidence type="ECO:0000256" key="3">
    <source>
        <dbReference type="ARBA" id="ARBA00022827"/>
    </source>
</evidence>
<dbReference type="EMBL" id="BAAAPF010000405">
    <property type="protein sequence ID" value="GAA1507152.1"/>
    <property type="molecule type" value="Genomic_DNA"/>
</dbReference>
<evidence type="ECO:0000313" key="6">
    <source>
        <dbReference type="Proteomes" id="UP001500443"/>
    </source>
</evidence>
<organism evidence="5 6">
    <name type="scientific">Streptomyces synnematoformans</name>
    <dbReference type="NCBI Taxonomy" id="415721"/>
    <lineage>
        <taxon>Bacteria</taxon>
        <taxon>Bacillati</taxon>
        <taxon>Actinomycetota</taxon>
        <taxon>Actinomycetes</taxon>
        <taxon>Kitasatosporales</taxon>
        <taxon>Streptomycetaceae</taxon>
        <taxon>Streptomyces</taxon>
    </lineage>
</organism>
<dbReference type="Pfam" id="PF00743">
    <property type="entry name" value="FMO-like"/>
    <property type="match status" value="1"/>
</dbReference>
<dbReference type="InterPro" id="IPR050982">
    <property type="entry name" value="Auxin_biosynth/cation_transpt"/>
</dbReference>
<keyword evidence="6" id="KW-1185">Reference proteome</keyword>
<dbReference type="PRINTS" id="PR00368">
    <property type="entry name" value="FADPNR"/>
</dbReference>
<protein>
    <submittedName>
        <fullName evidence="5">NAD(P)/FAD-dependent oxidoreductase</fullName>
    </submittedName>
</protein>
<dbReference type="Proteomes" id="UP001500443">
    <property type="component" value="Unassembled WGS sequence"/>
</dbReference>
<keyword evidence="4" id="KW-0560">Oxidoreductase</keyword>
<evidence type="ECO:0000256" key="1">
    <source>
        <dbReference type="ARBA" id="ARBA00010139"/>
    </source>
</evidence>
<dbReference type="Gene3D" id="3.50.50.60">
    <property type="entry name" value="FAD/NAD(P)-binding domain"/>
    <property type="match status" value="1"/>
</dbReference>
<dbReference type="PANTHER" id="PTHR43539:SF78">
    <property type="entry name" value="FLAVIN-CONTAINING MONOOXYGENASE"/>
    <property type="match status" value="1"/>
</dbReference>
<evidence type="ECO:0000256" key="4">
    <source>
        <dbReference type="ARBA" id="ARBA00023002"/>
    </source>
</evidence>
<keyword evidence="3" id="KW-0274">FAD</keyword>
<sequence>MLVVGSGPAGLATAAALGRAGIRALVLDRGARVGDSWRRHYDRLRLHTPRGKSELPGMPIPRRYGRWVPRDRMAHYLEEYAERHELEIVHNVEVARIDRAADADAGSGAGSGSGSGVGGTGGPGWKVAATGGRVLDAHRVVVAAGSCHTPYVPDWPGRDAYHGELLHAAHYRNPAPYEGKDVLVVGAGNTGAEIAVDLADGGAKRVRLAVRTLPHIVRRPMAGWGAAAGRLLGGALPARTVDRLAARVSRLAVPDLGAYGLPRPASGLYTRAREGSVPIVDDGGLVAAVRERRVIPVPAVAAMDAGGVTLADGERVEPDAVIAATGWRRGLEDVVGHLDVLDYRGRPRTRGWRSPEGAAGLHFVGYAAAVGGSLREIGAEAGKVAREAARSGG</sequence>
<accession>A0ABP4KPN7</accession>
<dbReference type="PRINTS" id="PR00469">
    <property type="entry name" value="PNDRDTASEII"/>
</dbReference>
<gene>
    <name evidence="5" type="ORF">GCM10009802_62950</name>
</gene>